<dbReference type="PANTHER" id="PTHR37422">
    <property type="entry name" value="TEICHURONIC ACID BIOSYNTHESIS PROTEIN TUAE"/>
    <property type="match status" value="1"/>
</dbReference>
<feature type="transmembrane region" description="Helical" evidence="6">
    <location>
        <begin position="163"/>
        <end position="184"/>
    </location>
</feature>
<evidence type="ECO:0000256" key="4">
    <source>
        <dbReference type="ARBA" id="ARBA00023136"/>
    </source>
</evidence>
<dbReference type="PROSITE" id="PS50293">
    <property type="entry name" value="TPR_REGION"/>
    <property type="match status" value="1"/>
</dbReference>
<feature type="transmembrane region" description="Helical" evidence="6">
    <location>
        <begin position="214"/>
        <end position="233"/>
    </location>
</feature>
<evidence type="ECO:0000256" key="3">
    <source>
        <dbReference type="ARBA" id="ARBA00022989"/>
    </source>
</evidence>
<proteinExistence type="predicted"/>
<feature type="transmembrane region" description="Helical" evidence="6">
    <location>
        <begin position="91"/>
        <end position="110"/>
    </location>
</feature>
<evidence type="ECO:0000259" key="7">
    <source>
        <dbReference type="Pfam" id="PF04932"/>
    </source>
</evidence>
<sequence>MSFLFNLLFFFVPIVLYPYSHELFEFNKMVFVYALTVLISTAWAVRMILAKKIIFRRSLFDVPILLFLFSQLLSTAFSIDVRTSLLGYYSRFHGGFLSTLSYSLLFWAFVSNMDRAKTLKAIRFLVFSGIIVSFYGVLQHFGIDKDVWVQDVQERVFSTLGQPNWLAAWLVALLPIAWAFYLSLRQKSKNFRPWLGVSALYVLTLAYTKSRSGLLGLAVAAAIFWGINLLYRLKERPKFLIKNSLLLIALSVFLLFAGGTPWTSSLEKFFTSGLEDKTPETVGPALETGGTESGTIRKIVWKGAVDVWKNYPLVGSGVETFAFSYYQFRPVEHNLVSEWDFLYNKAHNELLNILATTGLLGLGAYLYFSAVVVFYLVKKIKTSPDILDSSFLAGFCGLFVVNFFGFSVVAVSLLYFLLPAFAVCLAGSEKVRAASYKNSDSRQKAGVLLILFIAAYSLLAIGRYWYADFLFAKGKALNDAEDPVKARSELTRAIRLSPKEALFWDELSQSDTLIAVALNEAGEEAKAGEFASVAISESSNATALSPRNLNLKRNRANLFIKLSALDPDYLTDARDILIEAITYAPTEAKLYYNLGLTYARLGDLENAEKVFEKTISLKANYRDARLAYALILIDKGNREKAKEHLNYILTSIDPNDTLTITTLEEIK</sequence>
<dbReference type="Proteomes" id="UP000034643">
    <property type="component" value="Unassembled WGS sequence"/>
</dbReference>
<feature type="transmembrane region" description="Helical" evidence="6">
    <location>
        <begin position="245"/>
        <end position="264"/>
    </location>
</feature>
<dbReference type="EMBL" id="LCLV01000001">
    <property type="protein sequence ID" value="KKU25266.1"/>
    <property type="molecule type" value="Genomic_DNA"/>
</dbReference>
<name>A0A0G1NXR0_9BACT</name>
<feature type="repeat" description="TPR" evidence="5">
    <location>
        <begin position="588"/>
        <end position="621"/>
    </location>
</feature>
<organism evidence="8 9">
    <name type="scientific">Candidatus Woesebacteria bacterium GW2011_GWF1_46_13</name>
    <dbReference type="NCBI Taxonomy" id="1618602"/>
    <lineage>
        <taxon>Bacteria</taxon>
        <taxon>Candidatus Woeseibacteriota</taxon>
    </lineage>
</organism>
<reference evidence="8 9" key="1">
    <citation type="journal article" date="2015" name="Nature">
        <title>rRNA introns, odd ribosomes, and small enigmatic genomes across a large radiation of phyla.</title>
        <authorList>
            <person name="Brown C.T."/>
            <person name="Hug L.A."/>
            <person name="Thomas B.C."/>
            <person name="Sharon I."/>
            <person name="Castelle C.J."/>
            <person name="Singh A."/>
            <person name="Wilkins M.J."/>
            <person name="Williams K.H."/>
            <person name="Banfield J.F."/>
        </authorList>
    </citation>
    <scope>NUCLEOTIDE SEQUENCE [LARGE SCALE GENOMIC DNA]</scope>
</reference>
<dbReference type="InterPro" id="IPR019734">
    <property type="entry name" value="TPR_rpt"/>
</dbReference>
<dbReference type="InterPro" id="IPR051533">
    <property type="entry name" value="WaaL-like"/>
</dbReference>
<feature type="transmembrane region" description="Helical" evidence="6">
    <location>
        <begin position="445"/>
        <end position="466"/>
    </location>
</feature>
<dbReference type="InterPro" id="IPR007016">
    <property type="entry name" value="O-antigen_ligase-rel_domated"/>
</dbReference>
<comment type="caution">
    <text evidence="8">The sequence shown here is derived from an EMBL/GenBank/DDBJ whole genome shotgun (WGS) entry which is preliminary data.</text>
</comment>
<evidence type="ECO:0000256" key="2">
    <source>
        <dbReference type="ARBA" id="ARBA00022692"/>
    </source>
</evidence>
<feature type="domain" description="O-antigen ligase-related" evidence="7">
    <location>
        <begin position="198"/>
        <end position="365"/>
    </location>
</feature>
<feature type="transmembrane region" description="Helical" evidence="6">
    <location>
        <begin position="61"/>
        <end position="79"/>
    </location>
</feature>
<dbReference type="Pfam" id="PF04932">
    <property type="entry name" value="Wzy_C"/>
    <property type="match status" value="1"/>
</dbReference>
<dbReference type="GO" id="GO:0016020">
    <property type="term" value="C:membrane"/>
    <property type="evidence" value="ECO:0007669"/>
    <property type="project" value="UniProtKB-SubCell"/>
</dbReference>
<keyword evidence="2 6" id="KW-0812">Transmembrane</keyword>
<evidence type="ECO:0000256" key="1">
    <source>
        <dbReference type="ARBA" id="ARBA00004141"/>
    </source>
</evidence>
<feature type="transmembrane region" description="Helical" evidence="6">
    <location>
        <begin position="191"/>
        <end position="208"/>
    </location>
</feature>
<feature type="transmembrane region" description="Helical" evidence="6">
    <location>
        <begin position="389"/>
        <end position="418"/>
    </location>
</feature>
<feature type="transmembrane region" description="Helical" evidence="6">
    <location>
        <begin position="30"/>
        <end position="49"/>
    </location>
</feature>
<keyword evidence="3 6" id="KW-1133">Transmembrane helix</keyword>
<keyword evidence="5" id="KW-0802">TPR repeat</keyword>
<gene>
    <name evidence="8" type="ORF">UX34_C0001G0060</name>
</gene>
<dbReference type="SMART" id="SM00028">
    <property type="entry name" value="TPR"/>
    <property type="match status" value="2"/>
</dbReference>
<feature type="transmembrane region" description="Helical" evidence="6">
    <location>
        <begin position="350"/>
        <end position="377"/>
    </location>
</feature>
<dbReference type="Pfam" id="PF13181">
    <property type="entry name" value="TPR_8"/>
    <property type="match status" value="1"/>
</dbReference>
<dbReference type="SUPFAM" id="SSF48452">
    <property type="entry name" value="TPR-like"/>
    <property type="match status" value="1"/>
</dbReference>
<feature type="transmembrane region" description="Helical" evidence="6">
    <location>
        <begin position="122"/>
        <end position="143"/>
    </location>
</feature>
<comment type="subcellular location">
    <subcellularLocation>
        <location evidence="1">Membrane</location>
        <topology evidence="1">Multi-pass membrane protein</topology>
    </subcellularLocation>
</comment>
<keyword evidence="4 6" id="KW-0472">Membrane</keyword>
<dbReference type="PANTHER" id="PTHR37422:SF13">
    <property type="entry name" value="LIPOPOLYSACCHARIDE BIOSYNTHESIS PROTEIN PA4999-RELATED"/>
    <property type="match status" value="1"/>
</dbReference>
<evidence type="ECO:0000256" key="6">
    <source>
        <dbReference type="SAM" id="Phobius"/>
    </source>
</evidence>
<dbReference type="Gene3D" id="1.25.40.10">
    <property type="entry name" value="Tetratricopeptide repeat domain"/>
    <property type="match status" value="1"/>
</dbReference>
<accession>A0A0G1NXR0</accession>
<dbReference type="AlphaFoldDB" id="A0A0G1NXR0"/>
<protein>
    <recommendedName>
        <fullName evidence="7">O-antigen ligase-related domain-containing protein</fullName>
    </recommendedName>
</protein>
<evidence type="ECO:0000313" key="9">
    <source>
        <dbReference type="Proteomes" id="UP000034643"/>
    </source>
</evidence>
<dbReference type="PROSITE" id="PS50005">
    <property type="entry name" value="TPR"/>
    <property type="match status" value="1"/>
</dbReference>
<dbReference type="InterPro" id="IPR011990">
    <property type="entry name" value="TPR-like_helical_dom_sf"/>
</dbReference>
<evidence type="ECO:0000313" key="8">
    <source>
        <dbReference type="EMBL" id="KKU25266.1"/>
    </source>
</evidence>
<evidence type="ECO:0000256" key="5">
    <source>
        <dbReference type="PROSITE-ProRule" id="PRU00339"/>
    </source>
</evidence>